<comment type="caution">
    <text evidence="2">The sequence shown here is derived from an EMBL/GenBank/DDBJ whole genome shotgun (WGS) entry which is preliminary data.</text>
</comment>
<keyword evidence="1" id="KW-1133">Transmembrane helix</keyword>
<reference evidence="2 3" key="1">
    <citation type="submission" date="2018-04" db="EMBL/GenBank/DDBJ databases">
        <title>Genomic Encyclopedia of Archaeal and Bacterial Type Strains, Phase II (KMG-II): from individual species to whole genera.</title>
        <authorList>
            <person name="Goeker M."/>
        </authorList>
    </citation>
    <scope>NUCLEOTIDE SEQUENCE [LARGE SCALE GENOMIC DNA]</scope>
    <source>
        <strain evidence="2 3">DSM 23382</strain>
    </source>
</reference>
<dbReference type="Pfam" id="PF05437">
    <property type="entry name" value="AzlD"/>
    <property type="match status" value="1"/>
</dbReference>
<feature type="transmembrane region" description="Helical" evidence="1">
    <location>
        <begin position="74"/>
        <end position="93"/>
    </location>
</feature>
<dbReference type="OrthoDB" id="8481461at2"/>
<gene>
    <name evidence="2" type="ORF">C8N35_10421</name>
</gene>
<dbReference type="InterPro" id="IPR008407">
    <property type="entry name" value="Brnchd-chn_aa_trnsp_AzlD"/>
</dbReference>
<feature type="transmembrane region" description="Helical" evidence="1">
    <location>
        <begin position="12"/>
        <end position="32"/>
    </location>
</feature>
<keyword evidence="1" id="KW-0812">Transmembrane</keyword>
<name>A0A2T5V9H9_9HYPH</name>
<accession>A0A2T5V9H9</accession>
<organism evidence="2 3">
    <name type="scientific">Breoghania corrubedonensis</name>
    <dbReference type="NCBI Taxonomy" id="665038"/>
    <lineage>
        <taxon>Bacteria</taxon>
        <taxon>Pseudomonadati</taxon>
        <taxon>Pseudomonadota</taxon>
        <taxon>Alphaproteobacteria</taxon>
        <taxon>Hyphomicrobiales</taxon>
        <taxon>Stappiaceae</taxon>
        <taxon>Breoghania</taxon>
    </lineage>
</organism>
<keyword evidence="3" id="KW-1185">Reference proteome</keyword>
<evidence type="ECO:0000313" key="3">
    <source>
        <dbReference type="Proteomes" id="UP000244081"/>
    </source>
</evidence>
<dbReference type="EMBL" id="QAYG01000004">
    <property type="protein sequence ID" value="PTW60398.1"/>
    <property type="molecule type" value="Genomic_DNA"/>
</dbReference>
<dbReference type="Proteomes" id="UP000244081">
    <property type="component" value="Unassembled WGS sequence"/>
</dbReference>
<dbReference type="AlphaFoldDB" id="A0A2T5V9H9"/>
<evidence type="ECO:0000256" key="1">
    <source>
        <dbReference type="SAM" id="Phobius"/>
    </source>
</evidence>
<evidence type="ECO:0000313" key="2">
    <source>
        <dbReference type="EMBL" id="PTW60398.1"/>
    </source>
</evidence>
<feature type="transmembrane region" description="Helical" evidence="1">
    <location>
        <begin position="98"/>
        <end position="116"/>
    </location>
</feature>
<proteinExistence type="predicted"/>
<protein>
    <submittedName>
        <fullName evidence="2">Branched-subunit amino acid transport protein AzlD</fullName>
    </submittedName>
</protein>
<dbReference type="RefSeq" id="WP_107990020.1">
    <property type="nucleotide sequence ID" value="NZ_QAYG01000004.1"/>
</dbReference>
<sequence>MHDVAFAQWQLWAVAAGAGLGTLLLRIIPLVAREKIGGERIREFFDRAGYGILGGIVATSALRSGHNLFTSEPTIGAVVAIACVIAAFVIAVWRGGTILPTIIGLAGFVAAGLIYLR</sequence>
<keyword evidence="1" id="KW-0472">Membrane</keyword>